<dbReference type="InterPro" id="IPR043502">
    <property type="entry name" value="DNA/RNA_pol_sf"/>
</dbReference>
<dbReference type="PANTHER" id="PTHR48475">
    <property type="entry name" value="RIBONUCLEASE H"/>
    <property type="match status" value="1"/>
</dbReference>
<protein>
    <submittedName>
        <fullName evidence="3">Reverse transcriptase domain-containing protein</fullName>
    </submittedName>
</protein>
<keyword evidence="4" id="KW-1185">Reference proteome</keyword>
<feature type="domain" description="Reverse transcriptase" evidence="1">
    <location>
        <begin position="90"/>
        <end position="158"/>
    </location>
</feature>
<evidence type="ECO:0000259" key="1">
    <source>
        <dbReference type="Pfam" id="PF00078"/>
    </source>
</evidence>
<dbReference type="GO" id="GO:0003964">
    <property type="term" value="F:RNA-directed DNA polymerase activity"/>
    <property type="evidence" value="ECO:0007669"/>
    <property type="project" value="UniProtKB-KW"/>
</dbReference>
<dbReference type="InterPro" id="IPR000477">
    <property type="entry name" value="RT_dom"/>
</dbReference>
<organism evidence="3 4">
    <name type="scientific">Tanacetum coccineum</name>
    <dbReference type="NCBI Taxonomy" id="301880"/>
    <lineage>
        <taxon>Eukaryota</taxon>
        <taxon>Viridiplantae</taxon>
        <taxon>Streptophyta</taxon>
        <taxon>Embryophyta</taxon>
        <taxon>Tracheophyta</taxon>
        <taxon>Spermatophyta</taxon>
        <taxon>Magnoliopsida</taxon>
        <taxon>eudicotyledons</taxon>
        <taxon>Gunneridae</taxon>
        <taxon>Pentapetalae</taxon>
        <taxon>asterids</taxon>
        <taxon>campanulids</taxon>
        <taxon>Asterales</taxon>
        <taxon>Asteraceae</taxon>
        <taxon>Asteroideae</taxon>
        <taxon>Anthemideae</taxon>
        <taxon>Anthemidinae</taxon>
        <taxon>Tanacetum</taxon>
    </lineage>
</organism>
<name>A0ABQ4YWT2_9ASTR</name>
<dbReference type="InterPro" id="IPR043128">
    <property type="entry name" value="Rev_trsase/Diguanyl_cyclase"/>
</dbReference>
<sequence length="377" mass="43296">MDMTGVLRRIIKHTLNVNPSIEPEFQKRRIFRAEKSEAIAKEVAEWVKSAIIQIFFGRVQVLPSGPNGKGIQRKDSLLHRPGDILLHKKPFGLKSVGATYHRLVDTAFQSQIRRNLEAYVDDMVIKSKDEKMLLADIAETFDNLRKINMKLNPNKVLLESALNRLLAKSAERSLPFFNTLKNITKDNKHEYKWTIEAGEAFQQMKKCILNLPSLTPPFPKETLYAYLTVSKEAVSVVLMTNWKGKQCHINYVSRTLNETERNYAPLEKLALSLVHMTRRLRRYFEAHPVNVITDQPIKQILNKAEASGKLAKYAVELGTYNITFEPRNAIKGQIFADFISETPDRETAYSYFQMPEMAPEEYDTQGDDCYSSIEHPT</sequence>
<proteinExistence type="predicted"/>
<keyword evidence="3" id="KW-0808">Transferase</keyword>
<reference evidence="3" key="2">
    <citation type="submission" date="2022-01" db="EMBL/GenBank/DDBJ databases">
        <authorList>
            <person name="Yamashiro T."/>
            <person name="Shiraishi A."/>
            <person name="Satake H."/>
            <person name="Nakayama K."/>
        </authorList>
    </citation>
    <scope>NUCLEOTIDE SEQUENCE</scope>
</reference>
<gene>
    <name evidence="3" type="ORF">Tco_0748860</name>
</gene>
<comment type="caution">
    <text evidence="3">The sequence shown here is derived from an EMBL/GenBank/DDBJ whole genome shotgun (WGS) entry which is preliminary data.</text>
</comment>
<dbReference type="EMBL" id="BQNB010010815">
    <property type="protein sequence ID" value="GJS82319.1"/>
    <property type="molecule type" value="Genomic_DNA"/>
</dbReference>
<dbReference type="InterPro" id="IPR041577">
    <property type="entry name" value="RT_RNaseH_2"/>
</dbReference>
<feature type="domain" description="Reverse transcriptase/retrotransposon-derived protein RNase H-like" evidence="2">
    <location>
        <begin position="193"/>
        <end position="291"/>
    </location>
</feature>
<accession>A0ABQ4YWT2</accession>
<dbReference type="Pfam" id="PF00078">
    <property type="entry name" value="RVT_1"/>
    <property type="match status" value="1"/>
</dbReference>
<evidence type="ECO:0000313" key="4">
    <source>
        <dbReference type="Proteomes" id="UP001151760"/>
    </source>
</evidence>
<dbReference type="PANTHER" id="PTHR48475:SF2">
    <property type="entry name" value="RIBONUCLEASE H"/>
    <property type="match status" value="1"/>
</dbReference>
<dbReference type="SUPFAM" id="SSF56672">
    <property type="entry name" value="DNA/RNA polymerases"/>
    <property type="match status" value="1"/>
</dbReference>
<dbReference type="Proteomes" id="UP001151760">
    <property type="component" value="Unassembled WGS sequence"/>
</dbReference>
<keyword evidence="3" id="KW-0695">RNA-directed DNA polymerase</keyword>
<dbReference type="Gene3D" id="3.30.70.270">
    <property type="match status" value="1"/>
</dbReference>
<evidence type="ECO:0000259" key="2">
    <source>
        <dbReference type="Pfam" id="PF17919"/>
    </source>
</evidence>
<keyword evidence="3" id="KW-0548">Nucleotidyltransferase</keyword>
<evidence type="ECO:0000313" key="3">
    <source>
        <dbReference type="EMBL" id="GJS82319.1"/>
    </source>
</evidence>
<reference evidence="3" key="1">
    <citation type="journal article" date="2022" name="Int. J. Mol. Sci.">
        <title>Draft Genome of Tanacetum Coccineum: Genomic Comparison of Closely Related Tanacetum-Family Plants.</title>
        <authorList>
            <person name="Yamashiro T."/>
            <person name="Shiraishi A."/>
            <person name="Nakayama K."/>
            <person name="Satake H."/>
        </authorList>
    </citation>
    <scope>NUCLEOTIDE SEQUENCE</scope>
</reference>
<dbReference type="Pfam" id="PF17919">
    <property type="entry name" value="RT_RNaseH_2"/>
    <property type="match status" value="1"/>
</dbReference>